<accession>A0A386ZIM5</accession>
<name>A0A386ZIM5_9NOCA</name>
<evidence type="ECO:0000256" key="1">
    <source>
        <dbReference type="SAM" id="MobiDB-lite"/>
    </source>
</evidence>
<dbReference type="EMBL" id="CP032568">
    <property type="protein sequence ID" value="AYF76429.1"/>
    <property type="molecule type" value="Genomic_DNA"/>
</dbReference>
<proteinExistence type="predicted"/>
<reference evidence="2 3" key="1">
    <citation type="submission" date="2018-09" db="EMBL/GenBank/DDBJ databases">
        <title>Nocardia yunnanensis sp. nov., an actinomycete isolated from a soil sample.</title>
        <authorList>
            <person name="Zhang J."/>
        </authorList>
    </citation>
    <scope>NUCLEOTIDE SEQUENCE [LARGE SCALE GENOMIC DNA]</scope>
    <source>
        <strain evidence="2 3">CFHS0054</strain>
    </source>
</reference>
<dbReference type="KEGG" id="nyu:D7D52_24335"/>
<dbReference type="OrthoDB" id="8448116at2"/>
<evidence type="ECO:0000313" key="2">
    <source>
        <dbReference type="EMBL" id="AYF76429.1"/>
    </source>
</evidence>
<dbReference type="AlphaFoldDB" id="A0A386ZIM5"/>
<dbReference type="CDD" id="cd07040">
    <property type="entry name" value="HP"/>
    <property type="match status" value="1"/>
</dbReference>
<organism evidence="2 3">
    <name type="scientific">Nocardia yunnanensis</name>
    <dbReference type="NCBI Taxonomy" id="2382165"/>
    <lineage>
        <taxon>Bacteria</taxon>
        <taxon>Bacillati</taxon>
        <taxon>Actinomycetota</taxon>
        <taxon>Actinomycetes</taxon>
        <taxon>Mycobacteriales</taxon>
        <taxon>Nocardiaceae</taxon>
        <taxon>Nocardia</taxon>
    </lineage>
</organism>
<protein>
    <submittedName>
        <fullName evidence="2">Histidine phosphatase family protein</fullName>
    </submittedName>
</protein>
<keyword evidence="3" id="KW-1185">Reference proteome</keyword>
<feature type="region of interest" description="Disordered" evidence="1">
    <location>
        <begin position="18"/>
        <end position="74"/>
    </location>
</feature>
<sequence length="224" mass="23106">MFGATSALAAGAALSACGGKKHDKPVTAPVSPPASTGTPPNLIMIIRHAEKPDGSGKPYGLTADGDRDEESLTTRGWTRAGALIGLFDPRNGDGSPAALRPGLARPATIFASNAGAHGSKRPEQTVTPLAAALGSTVDTRFSKGQEAELVAALAGAPGPVLISWQHENIGSIIAHLGQVTPTPPSSWPGERFDLVYLFTRNDKGWNFAQHTQNLLSGDSATPIS</sequence>
<dbReference type="Proteomes" id="UP000267164">
    <property type="component" value="Chromosome"/>
</dbReference>
<evidence type="ECO:0000313" key="3">
    <source>
        <dbReference type="Proteomes" id="UP000267164"/>
    </source>
</evidence>
<gene>
    <name evidence="2" type="ORF">D7D52_24335</name>
</gene>